<proteinExistence type="predicted"/>
<feature type="region of interest" description="Disordered" evidence="1">
    <location>
        <begin position="86"/>
        <end position="157"/>
    </location>
</feature>
<evidence type="ECO:0000313" key="3">
    <source>
        <dbReference type="Proteomes" id="UP000271554"/>
    </source>
</evidence>
<gene>
    <name evidence="2" type="ORF">DWB77_07023</name>
</gene>
<evidence type="ECO:0000256" key="1">
    <source>
        <dbReference type="SAM" id="MobiDB-lite"/>
    </source>
</evidence>
<accession>A0A387HMQ6</accession>
<dbReference type="RefSeq" id="WP_162952674.1">
    <property type="nucleotide sequence ID" value="NZ_CP032698.1"/>
</dbReference>
<dbReference type="EMBL" id="CP032698">
    <property type="protein sequence ID" value="AYG84809.1"/>
    <property type="molecule type" value="Genomic_DNA"/>
</dbReference>
<organism evidence="2 3">
    <name type="scientific">Streptomyces hundungensis</name>
    <dbReference type="NCBI Taxonomy" id="1077946"/>
    <lineage>
        <taxon>Bacteria</taxon>
        <taxon>Bacillati</taxon>
        <taxon>Actinomycetota</taxon>
        <taxon>Actinomycetes</taxon>
        <taxon>Kitasatosporales</taxon>
        <taxon>Streptomycetaceae</taxon>
        <taxon>Streptomyces</taxon>
    </lineage>
</organism>
<keyword evidence="3" id="KW-1185">Reference proteome</keyword>
<dbReference type="AlphaFoldDB" id="A0A387HMQ6"/>
<name>A0A387HMQ6_9ACTN</name>
<sequence length="187" mass="19708">MITVFTLRCEAPSAQLDFGRAAPLRRAFDLGELEQGVLMRWDRLLCVMCAGMLASGCVTVAPGTGPAGSGLEPDARRIVTVAPDPAQPLARESLTPVDDPTPAPPDTGGAHPTDRTVHTRQAPEAAAPAHRSPRHAHSATPHPEPAPPHSRAHGPRPHYDPGMVCAWAKGSGLDPSVVRACQQQLGR</sequence>
<dbReference type="KEGG" id="shun:DWB77_07023"/>
<evidence type="ECO:0000313" key="2">
    <source>
        <dbReference type="EMBL" id="AYG84809.1"/>
    </source>
</evidence>
<reference evidence="2 3" key="1">
    <citation type="submission" date="2018-10" db="EMBL/GenBank/DDBJ databases">
        <title>Relationship between Morphology and Antimicrobial Activity in Streptomyces.</title>
        <authorList>
            <person name="Kang H.J."/>
            <person name="Kim S.B."/>
        </authorList>
    </citation>
    <scope>NUCLEOTIDE SEQUENCE [LARGE SCALE GENOMIC DNA]</scope>
    <source>
        <strain evidence="2 3">BH38</strain>
    </source>
</reference>
<dbReference type="Proteomes" id="UP000271554">
    <property type="component" value="Chromosome"/>
</dbReference>
<protein>
    <submittedName>
        <fullName evidence="2">Uncharacterized protein</fullName>
    </submittedName>
</protein>